<dbReference type="PROSITE" id="PS50109">
    <property type="entry name" value="HIS_KIN"/>
    <property type="match status" value="1"/>
</dbReference>
<keyword evidence="11 16" id="KW-1133">Transmembrane helix</keyword>
<feature type="modified residue" description="4-aspartylphosphate" evidence="15">
    <location>
        <position position="818"/>
    </location>
</feature>
<evidence type="ECO:0000256" key="13">
    <source>
        <dbReference type="ARBA" id="ARBA00023136"/>
    </source>
</evidence>
<dbReference type="Proteomes" id="UP000451565">
    <property type="component" value="Unassembled WGS sequence"/>
</dbReference>
<name>A0A843YNX8_9BURK</name>
<dbReference type="RefSeq" id="WP_153234319.1">
    <property type="nucleotide sequence ID" value="NZ_WINI01000004.1"/>
</dbReference>
<dbReference type="InterPro" id="IPR003661">
    <property type="entry name" value="HisK_dim/P_dom"/>
</dbReference>
<evidence type="ECO:0000256" key="11">
    <source>
        <dbReference type="ARBA" id="ARBA00022989"/>
    </source>
</evidence>
<evidence type="ECO:0000256" key="16">
    <source>
        <dbReference type="SAM" id="Phobius"/>
    </source>
</evidence>
<dbReference type="InterPro" id="IPR011006">
    <property type="entry name" value="CheY-like_superfamily"/>
</dbReference>
<accession>A0A843YNX8</accession>
<dbReference type="InterPro" id="IPR036097">
    <property type="entry name" value="HisK_dim/P_sf"/>
</dbReference>
<dbReference type="InterPro" id="IPR004358">
    <property type="entry name" value="Sig_transdc_His_kin-like_C"/>
</dbReference>
<dbReference type="AlphaFoldDB" id="A0A843YNX8"/>
<dbReference type="OrthoDB" id="5468482at2"/>
<evidence type="ECO:0000256" key="5">
    <source>
        <dbReference type="ARBA" id="ARBA00022519"/>
    </source>
</evidence>
<evidence type="ECO:0000256" key="8">
    <source>
        <dbReference type="ARBA" id="ARBA00022692"/>
    </source>
</evidence>
<keyword evidence="7" id="KW-0808">Transferase</keyword>
<dbReference type="InterPro" id="IPR036641">
    <property type="entry name" value="HPT_dom_sf"/>
</dbReference>
<dbReference type="InterPro" id="IPR008207">
    <property type="entry name" value="Sig_transdc_His_kin_Hpt_dom"/>
</dbReference>
<dbReference type="SUPFAM" id="SSF55874">
    <property type="entry name" value="ATPase domain of HSP90 chaperone/DNA topoisomerase II/histidine kinase"/>
    <property type="match status" value="1"/>
</dbReference>
<evidence type="ECO:0000313" key="21">
    <source>
        <dbReference type="Proteomes" id="UP000451565"/>
    </source>
</evidence>
<dbReference type="InterPro" id="IPR005467">
    <property type="entry name" value="His_kinase_dom"/>
</dbReference>
<feature type="domain" description="HPt" evidence="19">
    <location>
        <begin position="901"/>
        <end position="1000"/>
    </location>
</feature>
<evidence type="ECO:0000256" key="12">
    <source>
        <dbReference type="ARBA" id="ARBA00023012"/>
    </source>
</evidence>
<keyword evidence="12" id="KW-0902">Two-component regulatory system</keyword>
<feature type="domain" description="Response regulatory" evidence="18">
    <location>
        <begin position="769"/>
        <end position="883"/>
    </location>
</feature>
<comment type="subcellular location">
    <subcellularLocation>
        <location evidence="2">Cell inner membrane</location>
        <topology evidence="2">Multi-pass membrane protein</topology>
    </subcellularLocation>
</comment>
<dbReference type="PROSITE" id="PS50110">
    <property type="entry name" value="RESPONSE_REGULATORY"/>
    <property type="match status" value="1"/>
</dbReference>
<dbReference type="SMART" id="SM00448">
    <property type="entry name" value="REC"/>
    <property type="match status" value="1"/>
</dbReference>
<evidence type="ECO:0000259" key="18">
    <source>
        <dbReference type="PROSITE" id="PS50110"/>
    </source>
</evidence>
<gene>
    <name evidence="20" type="ORF">GEV47_08350</name>
</gene>
<dbReference type="Pfam" id="PF00512">
    <property type="entry name" value="HisKA"/>
    <property type="match status" value="1"/>
</dbReference>
<feature type="domain" description="Histidine kinase" evidence="17">
    <location>
        <begin position="528"/>
        <end position="747"/>
    </location>
</feature>
<dbReference type="Pfam" id="PF00072">
    <property type="entry name" value="Response_reg"/>
    <property type="match status" value="1"/>
</dbReference>
<dbReference type="CDD" id="cd16922">
    <property type="entry name" value="HATPase_EvgS-ArcB-TorS-like"/>
    <property type="match status" value="1"/>
</dbReference>
<dbReference type="FunFam" id="3.30.565.10:FF:000078">
    <property type="entry name" value="Two-component sensor histidine kinase"/>
    <property type="match status" value="1"/>
</dbReference>
<evidence type="ECO:0000256" key="2">
    <source>
        <dbReference type="ARBA" id="ARBA00004429"/>
    </source>
</evidence>
<proteinExistence type="predicted"/>
<dbReference type="Gene3D" id="3.40.50.2300">
    <property type="match status" value="1"/>
</dbReference>
<feature type="transmembrane region" description="Helical" evidence="16">
    <location>
        <begin position="20"/>
        <end position="44"/>
    </location>
</feature>
<dbReference type="SMART" id="SM00387">
    <property type="entry name" value="HATPase_c"/>
    <property type="match status" value="1"/>
</dbReference>
<dbReference type="PANTHER" id="PTHR43047">
    <property type="entry name" value="TWO-COMPONENT HISTIDINE PROTEIN KINASE"/>
    <property type="match status" value="1"/>
</dbReference>
<dbReference type="PRINTS" id="PR00344">
    <property type="entry name" value="BCTRLSENSOR"/>
</dbReference>
<evidence type="ECO:0000256" key="4">
    <source>
        <dbReference type="ARBA" id="ARBA00022475"/>
    </source>
</evidence>
<comment type="catalytic activity">
    <reaction evidence="1">
        <text>ATP + protein L-histidine = ADP + protein N-phospho-L-histidine.</text>
        <dbReference type="EC" id="2.7.13.3"/>
    </reaction>
</comment>
<dbReference type="InterPro" id="IPR001789">
    <property type="entry name" value="Sig_transdc_resp-reg_receiver"/>
</dbReference>
<dbReference type="Gene3D" id="1.20.120.160">
    <property type="entry name" value="HPT domain"/>
    <property type="match status" value="1"/>
</dbReference>
<dbReference type="PROSITE" id="PS50894">
    <property type="entry name" value="HPT"/>
    <property type="match status" value="1"/>
</dbReference>
<keyword evidence="21" id="KW-1185">Reference proteome</keyword>
<dbReference type="Gene3D" id="3.30.565.10">
    <property type="entry name" value="Histidine kinase-like ATPase, C-terminal domain"/>
    <property type="match status" value="1"/>
</dbReference>
<evidence type="ECO:0000256" key="15">
    <source>
        <dbReference type="PROSITE-ProRule" id="PRU00169"/>
    </source>
</evidence>
<feature type="transmembrane region" description="Helical" evidence="16">
    <location>
        <begin position="351"/>
        <end position="373"/>
    </location>
</feature>
<dbReference type="SUPFAM" id="SSF47384">
    <property type="entry name" value="Homodimeric domain of signal transducing histidine kinase"/>
    <property type="match status" value="1"/>
</dbReference>
<evidence type="ECO:0000256" key="3">
    <source>
        <dbReference type="ARBA" id="ARBA00012438"/>
    </source>
</evidence>
<dbReference type="GO" id="GO:0005886">
    <property type="term" value="C:plasma membrane"/>
    <property type="evidence" value="ECO:0007669"/>
    <property type="project" value="UniProtKB-SubCell"/>
</dbReference>
<evidence type="ECO:0000256" key="1">
    <source>
        <dbReference type="ARBA" id="ARBA00000085"/>
    </source>
</evidence>
<dbReference type="EC" id="2.7.13.3" evidence="3"/>
<dbReference type="SUPFAM" id="SSF47226">
    <property type="entry name" value="Histidine-containing phosphotransfer domain, HPT domain"/>
    <property type="match status" value="1"/>
</dbReference>
<dbReference type="SUPFAM" id="SSF52172">
    <property type="entry name" value="CheY-like"/>
    <property type="match status" value="1"/>
</dbReference>
<evidence type="ECO:0000259" key="17">
    <source>
        <dbReference type="PROSITE" id="PS50109"/>
    </source>
</evidence>
<evidence type="ECO:0000259" key="19">
    <source>
        <dbReference type="PROSITE" id="PS50894"/>
    </source>
</evidence>
<keyword evidence="13 16" id="KW-0472">Membrane</keyword>
<dbReference type="GO" id="GO:0000155">
    <property type="term" value="F:phosphorelay sensor kinase activity"/>
    <property type="evidence" value="ECO:0007669"/>
    <property type="project" value="InterPro"/>
</dbReference>
<dbReference type="Pfam" id="PF02518">
    <property type="entry name" value="HATPase_c"/>
    <property type="match status" value="1"/>
</dbReference>
<comment type="caution">
    <text evidence="20">The sequence shown here is derived from an EMBL/GenBank/DDBJ whole genome shotgun (WGS) entry which is preliminary data.</text>
</comment>
<dbReference type="CDD" id="cd00082">
    <property type="entry name" value="HisKA"/>
    <property type="match status" value="1"/>
</dbReference>
<dbReference type="EMBL" id="WINI01000004">
    <property type="protein sequence ID" value="MQR00690.1"/>
    <property type="molecule type" value="Genomic_DNA"/>
</dbReference>
<protein>
    <recommendedName>
        <fullName evidence="3">histidine kinase</fullName>
        <ecNumber evidence="3">2.7.13.3</ecNumber>
    </recommendedName>
</protein>
<keyword evidence="6 15" id="KW-0597">Phosphoprotein</keyword>
<organism evidence="20 21">
    <name type="scientific">Glaciimonas soli</name>
    <dbReference type="NCBI Taxonomy" id="2590999"/>
    <lineage>
        <taxon>Bacteria</taxon>
        <taxon>Pseudomonadati</taxon>
        <taxon>Pseudomonadota</taxon>
        <taxon>Betaproteobacteria</taxon>
        <taxon>Burkholderiales</taxon>
        <taxon>Oxalobacteraceae</taxon>
        <taxon>Glaciimonas</taxon>
    </lineage>
</organism>
<keyword evidence="9" id="KW-0418">Kinase</keyword>
<dbReference type="CDD" id="cd17546">
    <property type="entry name" value="REC_hyHK_CKI1_RcsC-like"/>
    <property type="match status" value="1"/>
</dbReference>
<dbReference type="Gene3D" id="1.10.287.130">
    <property type="match status" value="1"/>
</dbReference>
<keyword evidence="10" id="KW-0067">ATP-binding</keyword>
<keyword evidence="5" id="KW-0997">Cell inner membrane</keyword>
<evidence type="ECO:0000313" key="20">
    <source>
        <dbReference type="EMBL" id="MQR00690.1"/>
    </source>
</evidence>
<dbReference type="InterPro" id="IPR003594">
    <property type="entry name" value="HATPase_dom"/>
</dbReference>
<feature type="modified residue" description="Phosphohistidine" evidence="14">
    <location>
        <position position="940"/>
    </location>
</feature>
<keyword evidence="8 16" id="KW-0812">Transmembrane</keyword>
<evidence type="ECO:0000256" key="6">
    <source>
        <dbReference type="ARBA" id="ARBA00022553"/>
    </source>
</evidence>
<evidence type="ECO:0000256" key="7">
    <source>
        <dbReference type="ARBA" id="ARBA00022679"/>
    </source>
</evidence>
<keyword evidence="10" id="KW-0547">Nucleotide-binding</keyword>
<evidence type="ECO:0000256" key="9">
    <source>
        <dbReference type="ARBA" id="ARBA00022777"/>
    </source>
</evidence>
<reference evidence="20 21" key="1">
    <citation type="submission" date="2019-10" db="EMBL/GenBank/DDBJ databases">
        <title>Glaciimonas soli sp. nov., a psychrophilic bacterium isolated from the forest soil of a high elevation mountain in Taiwan.</title>
        <authorList>
            <person name="Wang L.-T."/>
            <person name="Shieh W.Y."/>
        </authorList>
    </citation>
    <scope>NUCLEOTIDE SEQUENCE [LARGE SCALE GENOMIC DNA]</scope>
    <source>
        <strain evidence="20 21">GS1</strain>
    </source>
</reference>
<dbReference type="Pfam" id="PF01627">
    <property type="entry name" value="Hpt"/>
    <property type="match status" value="1"/>
</dbReference>
<evidence type="ECO:0000256" key="10">
    <source>
        <dbReference type="ARBA" id="ARBA00022840"/>
    </source>
</evidence>
<evidence type="ECO:0000256" key="14">
    <source>
        <dbReference type="PROSITE-ProRule" id="PRU00110"/>
    </source>
</evidence>
<dbReference type="PANTHER" id="PTHR43047:SF64">
    <property type="entry name" value="HISTIDINE KINASE CONTAINING CHEY-HOMOLOGOUS RECEIVER DOMAIN AND PAS DOMAIN-RELATED"/>
    <property type="match status" value="1"/>
</dbReference>
<dbReference type="SMART" id="SM00388">
    <property type="entry name" value="HisKA"/>
    <property type="match status" value="1"/>
</dbReference>
<sequence>MYSQTLSTLFSRFRVHQLRLLFTGAGVLTLFLLLGFVLGTISALSQLLTDERNVFGNDLIRVITNINSISSSVRLRATNAEYLWKHAAQGDEADLATLQRAGLVRFDGLGQNTGLMLRLPSVRPDDGATIQHVIELVHGVQREGERRLDILTDSARVLWDPRIYFVTLSGSTVAIRPAPNLDAPAIAAAFKDRARLVRYFSAGLDDVVLWASERREGKRSIRWLPPDTGWLSGRDTFRASALAFDGSTPFGVVVGEYRTSLLTEGLAGRSLTGFYTIVDARGEPIISTSSERPTVSTIAWALTILHTAPRNIAEAFERGAFTLASPLGDTGFTIIYTLPWRVMFHVVAGDMATSAAVAAIAVAILWIFVLFFHRKIMVPLFERSERVFDSENLSRTLIETAQVGLALIDASDHSTLLENAHMQALRAKLDERGKGLIGGALSQDAPTAFHQRREEKAETVDVELHLPTTDDGAIDVVAKLTPAHFQRRPVMVAAFSDVTAERQLARQLTVAKQAADSANAAKSVFFATISHEIRTPLNAILGHLELIERLPQSAPIAARLRTVTSSSRALLDILNDTLDFSKAEAGAMRFESSSFDVRAMIRDTVAMLMPLAQHKKLTLTETVDASIALRYIGDSTRLRQIVVNLVGNAIKFTDSGAVAISVQTSQSSAQGLDIVVTDTGIGIPTERQAKIFEAFGQADETIARRFGGTGLGLALCKRLVEAMGGTIAVTSEPDRGSIFTVTLPLATSADEMEVSTEPEVTDEELRGIHVLVAEDHEVNRELIRDQLHTLGYTCDLAEDGLVALRYFNERHYDIVLTDLGMPKLDGYALATCLRNQGANTPIIAITADVTATDTMRFQEVGISAILSKPMSLALIDAVVRRCLKKTMGPSAATGGAAHVSPVARPAHLKGMLAQQTEKSLRSAHDALERHDWDTFSAQIHSIKGAFKMLQLDEVAAVCRQIETQLAHDPISESEALTHALVHLGERVETALAQFDTATRL</sequence>
<keyword evidence="4" id="KW-1003">Cell membrane</keyword>
<dbReference type="InterPro" id="IPR036890">
    <property type="entry name" value="HATPase_C_sf"/>
</dbReference>